<comment type="caution">
    <text evidence="4">The sequence shown here is derived from an EMBL/GenBank/DDBJ whole genome shotgun (WGS) entry which is preliminary data.</text>
</comment>
<dbReference type="PANTHER" id="PTHR24273">
    <property type="entry name" value="FI04643P-RELATED"/>
    <property type="match status" value="1"/>
</dbReference>
<feature type="domain" description="HYR" evidence="3">
    <location>
        <begin position="233"/>
        <end position="315"/>
    </location>
</feature>
<feature type="domain" description="HYR" evidence="3">
    <location>
        <begin position="28"/>
        <end position="111"/>
    </location>
</feature>
<organism evidence="4 5">
    <name type="scientific">Holothuria leucospilota</name>
    <name type="common">Black long sea cucumber</name>
    <name type="synonym">Mertensiothuria leucospilota</name>
    <dbReference type="NCBI Taxonomy" id="206669"/>
    <lineage>
        <taxon>Eukaryota</taxon>
        <taxon>Metazoa</taxon>
        <taxon>Echinodermata</taxon>
        <taxon>Eleutherozoa</taxon>
        <taxon>Echinozoa</taxon>
        <taxon>Holothuroidea</taxon>
        <taxon>Aspidochirotacea</taxon>
        <taxon>Aspidochirotida</taxon>
        <taxon>Holothuriidae</taxon>
        <taxon>Holothuria</taxon>
    </lineage>
</organism>
<dbReference type="Proteomes" id="UP001152320">
    <property type="component" value="Chromosome 12"/>
</dbReference>
<feature type="domain" description="HYR" evidence="3">
    <location>
        <begin position="316"/>
        <end position="400"/>
    </location>
</feature>
<feature type="chain" id="PRO_5040498297" evidence="2">
    <location>
        <begin position="28"/>
        <end position="484"/>
    </location>
</feature>
<feature type="signal peptide" evidence="2">
    <location>
        <begin position="1"/>
        <end position="27"/>
    </location>
</feature>
<evidence type="ECO:0000256" key="1">
    <source>
        <dbReference type="ARBA" id="ARBA00022737"/>
    </source>
</evidence>
<evidence type="ECO:0000259" key="3">
    <source>
        <dbReference type="PROSITE" id="PS50825"/>
    </source>
</evidence>
<gene>
    <name evidence="4" type="ORF">HOLleu_24717</name>
</gene>
<evidence type="ECO:0000313" key="5">
    <source>
        <dbReference type="Proteomes" id="UP001152320"/>
    </source>
</evidence>
<sequence>MSKIMPSSGFSLIWKLLLLAKCWRAQGQDSDSPIITYCPNNLKIDVPSPFQSLRVFWEEPTAVDDNGSMTVTKSHTSGAIFPADQTTIVQYVFTNSGRRSSECRFEILLSRTCDVLMPCVDNGLCYNNFRSSGECMLVPYSYTLCNHNVDTTPPQCVDVPNDIYETVELGIPRPAVFWNEPTCTDDSGKASIFSRSHSPFTFFTVGETTVLYTCEDTSGNINTCTFTVNVTWVDTTPPVSNCREDVALVIELGEAGGFVVWSEPTATDISGTAVLSTRSHRPGSWFHIGATTVTYGFTDASGNTGVCLFVVVVETEDTIPPTVAGCMLGGLKQTVGIGELGAVVSWAEPTATEISGTTILVSQSHSPGDFFPVGVTEVTYTFSDASGNTAACKFSVEISSVNTTFSSVCDNIPVDIVETVELGTNGTIINWTEPTCSDTFGNAAFFLFKSHTPPSFFTVGTTTVNYTCLSTSGKTSHCVISQLP</sequence>
<dbReference type="EMBL" id="JAIZAY010000012">
    <property type="protein sequence ID" value="KAJ8031507.1"/>
    <property type="molecule type" value="Genomic_DNA"/>
</dbReference>
<dbReference type="AlphaFoldDB" id="A0A9Q1BRJ4"/>
<keyword evidence="2" id="KW-0732">Signal</keyword>
<keyword evidence="1" id="KW-0677">Repeat</keyword>
<keyword evidence="5" id="KW-1185">Reference proteome</keyword>
<feature type="domain" description="HYR" evidence="3">
    <location>
        <begin position="149"/>
        <end position="232"/>
    </location>
</feature>
<reference evidence="4" key="1">
    <citation type="submission" date="2021-10" db="EMBL/GenBank/DDBJ databases">
        <title>Tropical sea cucumber genome reveals ecological adaptation and Cuvierian tubules defense mechanism.</title>
        <authorList>
            <person name="Chen T."/>
        </authorList>
    </citation>
    <scope>NUCLEOTIDE SEQUENCE</scope>
    <source>
        <strain evidence="4">Nanhai2018</strain>
        <tissue evidence="4">Muscle</tissue>
    </source>
</reference>
<dbReference type="InterPro" id="IPR003410">
    <property type="entry name" value="HYR_dom"/>
</dbReference>
<accession>A0A9Q1BRJ4</accession>
<evidence type="ECO:0000256" key="2">
    <source>
        <dbReference type="SAM" id="SignalP"/>
    </source>
</evidence>
<dbReference type="PANTHER" id="PTHR24273:SF32">
    <property type="entry name" value="HYALIN"/>
    <property type="match status" value="1"/>
</dbReference>
<evidence type="ECO:0000313" key="4">
    <source>
        <dbReference type="EMBL" id="KAJ8031507.1"/>
    </source>
</evidence>
<dbReference type="Pfam" id="PF02494">
    <property type="entry name" value="HYR"/>
    <property type="match status" value="5"/>
</dbReference>
<proteinExistence type="predicted"/>
<protein>
    <submittedName>
        <fullName evidence="4">Hyalin</fullName>
    </submittedName>
</protein>
<dbReference type="OrthoDB" id="9922561at2759"/>
<dbReference type="PROSITE" id="PS50825">
    <property type="entry name" value="HYR"/>
    <property type="match status" value="5"/>
</dbReference>
<feature type="domain" description="HYR" evidence="3">
    <location>
        <begin position="401"/>
        <end position="484"/>
    </location>
</feature>
<name>A0A9Q1BRJ4_HOLLE</name>